<proteinExistence type="predicted"/>
<organism evidence="1">
    <name type="scientific">uncultured gamma proteobacterium HF0010_01E20</name>
    <dbReference type="NCBI Taxonomy" id="710977"/>
    <lineage>
        <taxon>Bacteria</taxon>
        <taxon>Pseudomonadati</taxon>
        <taxon>Pseudomonadota</taxon>
        <taxon>Gammaproteobacteria</taxon>
        <taxon>environmental samples</taxon>
    </lineage>
</organism>
<protein>
    <submittedName>
        <fullName evidence="1">Uncharacterized protein</fullName>
    </submittedName>
</protein>
<reference evidence="1" key="1">
    <citation type="journal article" date="2011" name="Environ. Microbiol.">
        <title>Time-series analyses of Monterey Bay coastal microbial picoplankton using a 'genome proxy' microarray.</title>
        <authorList>
            <person name="Rich V.I."/>
            <person name="Pham V.D."/>
            <person name="Eppley J."/>
            <person name="Shi Y."/>
            <person name="DeLong E.F."/>
        </authorList>
    </citation>
    <scope>NUCLEOTIDE SEQUENCE</scope>
</reference>
<name>E0XQB3_9GAMM</name>
<evidence type="ECO:0000313" key="1">
    <source>
        <dbReference type="EMBL" id="ADI16604.1"/>
    </source>
</evidence>
<dbReference type="EMBL" id="GU474841">
    <property type="protein sequence ID" value="ADI16604.1"/>
    <property type="molecule type" value="Genomic_DNA"/>
</dbReference>
<sequence length="46" mass="5345">MYMGFKLIPPIGSAYFYFYFLNFSYVSKAWDGHSIQHMLPPGVLLP</sequence>
<dbReference type="AlphaFoldDB" id="E0XQB3"/>
<accession>E0XQB3</accession>